<name>A0A9P7JLQ4_9AGAM</name>
<dbReference type="GeneID" id="64692459"/>
<keyword evidence="2" id="KW-1185">Reference proteome</keyword>
<proteinExistence type="predicted"/>
<evidence type="ECO:0000313" key="1">
    <source>
        <dbReference type="EMBL" id="KAG2086660.1"/>
    </source>
</evidence>
<dbReference type="OrthoDB" id="2689385at2759"/>
<dbReference type="RefSeq" id="XP_041284981.1">
    <property type="nucleotide sequence ID" value="XM_041430200.1"/>
</dbReference>
<accession>A0A9P7JLQ4</accession>
<feature type="non-terminal residue" evidence="1">
    <location>
        <position position="74"/>
    </location>
</feature>
<dbReference type="EMBL" id="JABBWM010000142">
    <property type="protein sequence ID" value="KAG2086660.1"/>
    <property type="molecule type" value="Genomic_DNA"/>
</dbReference>
<feature type="non-terminal residue" evidence="1">
    <location>
        <position position="1"/>
    </location>
</feature>
<evidence type="ECO:0000313" key="2">
    <source>
        <dbReference type="Proteomes" id="UP000823399"/>
    </source>
</evidence>
<gene>
    <name evidence="1" type="ORF">F5147DRAFT_538623</name>
</gene>
<sequence length="74" mass="8314">GFIVSDEQEMIPTSNFRRSFRKISANDDELACGLTELSHKYAKLVPNPLRAKSQGHMVYSVPLIIFMDDISGNI</sequence>
<organism evidence="1 2">
    <name type="scientific">Suillus discolor</name>
    <dbReference type="NCBI Taxonomy" id="1912936"/>
    <lineage>
        <taxon>Eukaryota</taxon>
        <taxon>Fungi</taxon>
        <taxon>Dikarya</taxon>
        <taxon>Basidiomycota</taxon>
        <taxon>Agaricomycotina</taxon>
        <taxon>Agaricomycetes</taxon>
        <taxon>Agaricomycetidae</taxon>
        <taxon>Boletales</taxon>
        <taxon>Suillineae</taxon>
        <taxon>Suillaceae</taxon>
        <taxon>Suillus</taxon>
    </lineage>
</organism>
<dbReference type="Proteomes" id="UP000823399">
    <property type="component" value="Unassembled WGS sequence"/>
</dbReference>
<protein>
    <submittedName>
        <fullName evidence="1">Uncharacterized protein</fullName>
    </submittedName>
</protein>
<dbReference type="AlphaFoldDB" id="A0A9P7JLQ4"/>
<reference evidence="1" key="1">
    <citation type="journal article" date="2020" name="New Phytol.">
        <title>Comparative genomics reveals dynamic genome evolution in host specialist ectomycorrhizal fungi.</title>
        <authorList>
            <person name="Lofgren L.A."/>
            <person name="Nguyen N.H."/>
            <person name="Vilgalys R."/>
            <person name="Ruytinx J."/>
            <person name="Liao H.L."/>
            <person name="Branco S."/>
            <person name="Kuo A."/>
            <person name="LaButti K."/>
            <person name="Lipzen A."/>
            <person name="Andreopoulos W."/>
            <person name="Pangilinan J."/>
            <person name="Riley R."/>
            <person name="Hundley H."/>
            <person name="Na H."/>
            <person name="Barry K."/>
            <person name="Grigoriev I.V."/>
            <person name="Stajich J.E."/>
            <person name="Kennedy P.G."/>
        </authorList>
    </citation>
    <scope>NUCLEOTIDE SEQUENCE</scope>
    <source>
        <strain evidence="1">FC423</strain>
    </source>
</reference>
<comment type="caution">
    <text evidence="1">The sequence shown here is derived from an EMBL/GenBank/DDBJ whole genome shotgun (WGS) entry which is preliminary data.</text>
</comment>